<name>A0A0A9B1I9_ARUDO</name>
<organism evidence="1">
    <name type="scientific">Arundo donax</name>
    <name type="common">Giant reed</name>
    <name type="synonym">Donax arundinaceus</name>
    <dbReference type="NCBI Taxonomy" id="35708"/>
    <lineage>
        <taxon>Eukaryota</taxon>
        <taxon>Viridiplantae</taxon>
        <taxon>Streptophyta</taxon>
        <taxon>Embryophyta</taxon>
        <taxon>Tracheophyta</taxon>
        <taxon>Spermatophyta</taxon>
        <taxon>Magnoliopsida</taxon>
        <taxon>Liliopsida</taxon>
        <taxon>Poales</taxon>
        <taxon>Poaceae</taxon>
        <taxon>PACMAD clade</taxon>
        <taxon>Arundinoideae</taxon>
        <taxon>Arundineae</taxon>
        <taxon>Arundo</taxon>
    </lineage>
</organism>
<evidence type="ECO:0000313" key="1">
    <source>
        <dbReference type="EMBL" id="JAD53167.1"/>
    </source>
</evidence>
<sequence>MSTPQVNLLEQYRTYYICFEEGACYVSITSSKVLFLVLISCSSSSNVCYVKFEIQV</sequence>
<dbReference type="EMBL" id="GBRH01244728">
    <property type="protein sequence ID" value="JAD53167.1"/>
    <property type="molecule type" value="Transcribed_RNA"/>
</dbReference>
<protein>
    <submittedName>
        <fullName evidence="1">Uncharacterized protein</fullName>
    </submittedName>
</protein>
<proteinExistence type="predicted"/>
<reference evidence="1" key="2">
    <citation type="journal article" date="2015" name="Data Brief">
        <title>Shoot transcriptome of the giant reed, Arundo donax.</title>
        <authorList>
            <person name="Barrero R.A."/>
            <person name="Guerrero F.D."/>
            <person name="Moolhuijzen P."/>
            <person name="Goolsby J.A."/>
            <person name="Tidwell J."/>
            <person name="Bellgard S.E."/>
            <person name="Bellgard M.I."/>
        </authorList>
    </citation>
    <scope>NUCLEOTIDE SEQUENCE</scope>
    <source>
        <tissue evidence="1">Shoot tissue taken approximately 20 cm above the soil surface</tissue>
    </source>
</reference>
<reference evidence="1" key="1">
    <citation type="submission" date="2014-09" db="EMBL/GenBank/DDBJ databases">
        <authorList>
            <person name="Magalhaes I.L.F."/>
            <person name="Oliveira U."/>
            <person name="Santos F.R."/>
            <person name="Vidigal T.H.D.A."/>
            <person name="Brescovit A.D."/>
            <person name="Santos A.J."/>
        </authorList>
    </citation>
    <scope>NUCLEOTIDE SEQUENCE</scope>
    <source>
        <tissue evidence="1">Shoot tissue taken approximately 20 cm above the soil surface</tissue>
    </source>
</reference>
<dbReference type="AlphaFoldDB" id="A0A0A9B1I9"/>
<accession>A0A0A9B1I9</accession>